<evidence type="ECO:0000256" key="4">
    <source>
        <dbReference type="ARBA" id="ARBA00023175"/>
    </source>
</evidence>
<keyword evidence="2 5" id="KW-0547">Nucleotide-binding</keyword>
<evidence type="ECO:0000256" key="6">
    <source>
        <dbReference type="SAM" id="Coils"/>
    </source>
</evidence>
<dbReference type="PROSITE" id="PS50021">
    <property type="entry name" value="CH"/>
    <property type="match status" value="1"/>
</dbReference>
<evidence type="ECO:0008006" key="11">
    <source>
        <dbReference type="Google" id="ProtNLM"/>
    </source>
</evidence>
<dbReference type="AlphaFoldDB" id="A0A161ZPF1"/>
<dbReference type="Pfam" id="PF00307">
    <property type="entry name" value="CH"/>
    <property type="match status" value="1"/>
</dbReference>
<feature type="coiled-coil region" evidence="6">
    <location>
        <begin position="438"/>
        <end position="465"/>
    </location>
</feature>
<dbReference type="SUPFAM" id="SSF52540">
    <property type="entry name" value="P-loop containing nucleoside triphosphate hydrolases"/>
    <property type="match status" value="1"/>
</dbReference>
<dbReference type="Gramene" id="KZM89432">
    <property type="protein sequence ID" value="KZM89432"/>
    <property type="gene ID" value="DCAR_023205"/>
</dbReference>
<dbReference type="InterPro" id="IPR001752">
    <property type="entry name" value="Kinesin_motor_dom"/>
</dbReference>
<name>A0A161ZPF1_DAUCS</name>
<dbReference type="InterPro" id="IPR001715">
    <property type="entry name" value="CH_dom"/>
</dbReference>
<evidence type="ECO:0000256" key="7">
    <source>
        <dbReference type="SAM" id="MobiDB-lite"/>
    </source>
</evidence>
<sequence>MNDVSGSASPRYEKQREALIEWLNCTLSDVNLPVHSSDDELRAVLLDGSVLCRILNKLRPGSVIELSGVDHASKMGIENVKKFLMAMDQMELPRFQVDDLEKGSLKTVVDCLFSLRAHFIANAGGYDLFTTGKAYPSGTCTSIRSKPSVHQYGHGDSSQYGENYSSAKLGEQKRKSASNSQELNSVMPHPSTTLPHHAGHKFHEVFQHRNGHLADLPPATLSEIIKSARLDNAPTQSLLSLMNGIIDESIERKNSELPGRVACLLRKVVQEIERRISTQADHIRTQNNMFKAREEKYESRIRVLEALASGTCQEAQVDKISVGESDKDEEQDVERLIKQTNNNHNEIATLKHELGIAKKNYEQLRAQIKTETKETNKFTVLKQELEALKKKYAELSLQVNVEAKGANEILCLKQDLKITKKDHELHCLRMEAEAIGVQQELAKRLEQVTQKFEDSKKRVKDLEAYAESRNEQLNKKENICKTLIEFQLGALRELKSSSQAIRHQIATIPESYSEDFNHLGAKIEVLEKVANNYNAVLDENRMLHNEVQDLKGSIRVYCRIRPFMPGQMGMQSIVEYVGENGELIVVDRTKQGKEGPRSFKFNKVYGPTTTQVDVYSDTRPLIRSVLDGYNVCIFAYGQTGSGKTYTMIGPDGASEEDWGKSNLSIKDEILGFLDSQTLGILTASQPNGLAVPDASIQPVQSTSDVLDLMELGLKNRAKSATSMNARSSRSHSILTIHARGTDVKTGSVLRGSLHLVDLAGSERIDRSEATGDALKEAQHINKSLSALGDVISSLSQKSAHIPYRNSKLTQVLQSSLGGHAKTLMFIQLNPDLTSFSESLSTLKFAERVSGVELGAARNNKEGRDFRELMEQVTSLKDAIAKKDEKIEQLQLLKDQKNSSQGVNGEKSTTALAKYGSVPSVQKSTSATPLRSSKVTSGKSFRSAFIQGSSPDNITKNSSVNPQGSLDNKRPKASLRHSRSAGESRTKNSSFSPERSLDNKNQKALLRHSRSVGEMTDQNLSIDVKGIQISDSEGEGGFSDGSVVRKIRRAPDRAMRPKSSNRIPRSIPKPTTAKPSNDAAKKSIGQIKSPSGNSLGYKSTRT</sequence>
<dbReference type="FunFam" id="3.40.850.10:FF:000178">
    <property type="entry name" value="Kinesin-related protein3"/>
    <property type="match status" value="1"/>
</dbReference>
<dbReference type="GO" id="GO:0005524">
    <property type="term" value="F:ATP binding"/>
    <property type="evidence" value="ECO:0007669"/>
    <property type="project" value="UniProtKB-UniRule"/>
</dbReference>
<evidence type="ECO:0000259" key="9">
    <source>
        <dbReference type="PROSITE" id="PS50067"/>
    </source>
</evidence>
<dbReference type="GO" id="GO:0015630">
    <property type="term" value="C:microtubule cytoskeleton"/>
    <property type="evidence" value="ECO:0007669"/>
    <property type="project" value="TreeGrafter"/>
</dbReference>
<evidence type="ECO:0000256" key="2">
    <source>
        <dbReference type="ARBA" id="ARBA00022741"/>
    </source>
</evidence>
<dbReference type="PANTHER" id="PTHR47972:SF50">
    <property type="entry name" value="KINESIN-LIKE PROTEIN KIN-14P"/>
    <property type="match status" value="1"/>
</dbReference>
<proteinExistence type="inferred from homology"/>
<evidence type="ECO:0000256" key="1">
    <source>
        <dbReference type="ARBA" id="ARBA00010899"/>
    </source>
</evidence>
<evidence type="ECO:0000256" key="3">
    <source>
        <dbReference type="ARBA" id="ARBA00022840"/>
    </source>
</evidence>
<dbReference type="InterPro" id="IPR036961">
    <property type="entry name" value="Kinesin_motor_dom_sf"/>
</dbReference>
<dbReference type="SMART" id="SM00033">
    <property type="entry name" value="CH"/>
    <property type="match status" value="1"/>
</dbReference>
<feature type="compositionally biased region" description="Polar residues" evidence="7">
    <location>
        <begin position="156"/>
        <end position="166"/>
    </location>
</feature>
<dbReference type="Pfam" id="PF16796">
    <property type="entry name" value="Microtub_bd"/>
    <property type="match status" value="1"/>
</dbReference>
<dbReference type="GO" id="GO:0007018">
    <property type="term" value="P:microtubule-based movement"/>
    <property type="evidence" value="ECO:0007669"/>
    <property type="project" value="InterPro"/>
</dbReference>
<feature type="domain" description="Calponin-homology (CH)" evidence="8">
    <location>
        <begin position="13"/>
        <end position="120"/>
    </location>
</feature>
<feature type="coiled-coil region" evidence="6">
    <location>
        <begin position="347"/>
        <end position="398"/>
    </location>
</feature>
<dbReference type="PANTHER" id="PTHR47972">
    <property type="entry name" value="KINESIN-LIKE PROTEIN KLP-3"/>
    <property type="match status" value="1"/>
</dbReference>
<evidence type="ECO:0000256" key="5">
    <source>
        <dbReference type="PROSITE-ProRule" id="PRU00283"/>
    </source>
</evidence>
<keyword evidence="6" id="KW-0175">Coiled coil</keyword>
<feature type="region of interest" description="Disordered" evidence="7">
    <location>
        <begin position="146"/>
        <end position="197"/>
    </location>
</feature>
<reference evidence="10" key="1">
    <citation type="journal article" date="2016" name="Nat. Genet.">
        <title>A high-quality carrot genome assembly provides new insights into carotenoid accumulation and asterid genome evolution.</title>
        <authorList>
            <person name="Iorizzo M."/>
            <person name="Ellison S."/>
            <person name="Senalik D."/>
            <person name="Zeng P."/>
            <person name="Satapoomin P."/>
            <person name="Huang J."/>
            <person name="Bowman M."/>
            <person name="Iovene M."/>
            <person name="Sanseverino W."/>
            <person name="Cavagnaro P."/>
            <person name="Yildiz M."/>
            <person name="Macko-Podgorni A."/>
            <person name="Moranska E."/>
            <person name="Grzebelus E."/>
            <person name="Grzebelus D."/>
            <person name="Ashrafi H."/>
            <person name="Zheng Z."/>
            <person name="Cheng S."/>
            <person name="Spooner D."/>
            <person name="Van Deynze A."/>
            <person name="Simon P."/>
        </authorList>
    </citation>
    <scope>NUCLEOTIDE SEQUENCE [LARGE SCALE GENOMIC DNA]</scope>
    <source>
        <tissue evidence="10">Leaf</tissue>
    </source>
</reference>
<dbReference type="InterPro" id="IPR019821">
    <property type="entry name" value="Kinesin_motor_CS"/>
</dbReference>
<dbReference type="GO" id="GO:0008017">
    <property type="term" value="F:microtubule binding"/>
    <property type="evidence" value="ECO:0007669"/>
    <property type="project" value="InterPro"/>
</dbReference>
<feature type="binding site" evidence="5">
    <location>
        <begin position="637"/>
        <end position="644"/>
    </location>
    <ligand>
        <name>ATP</name>
        <dbReference type="ChEBI" id="CHEBI:30616"/>
    </ligand>
</feature>
<dbReference type="InterPro" id="IPR031852">
    <property type="entry name" value="Vik1/Cik1_MT-bd"/>
</dbReference>
<dbReference type="InterPro" id="IPR027417">
    <property type="entry name" value="P-loop_NTPase"/>
</dbReference>
<dbReference type="SMART" id="SM00129">
    <property type="entry name" value="KISc"/>
    <property type="match status" value="1"/>
</dbReference>
<dbReference type="STRING" id="79200.A0A161ZPF1"/>
<feature type="compositionally biased region" description="Polar residues" evidence="7">
    <location>
        <begin position="1085"/>
        <end position="1101"/>
    </location>
</feature>
<feature type="compositionally biased region" description="Polar residues" evidence="7">
    <location>
        <begin position="918"/>
        <end position="965"/>
    </location>
</feature>
<comment type="similarity">
    <text evidence="1">Belongs to the TRAFAC class myosin-kinesin ATPase superfamily. Kinesin family. KIN-14 subfamily.</text>
</comment>
<feature type="region of interest" description="Disordered" evidence="7">
    <location>
        <begin position="917"/>
        <end position="1101"/>
    </location>
</feature>
<dbReference type="InterPro" id="IPR027640">
    <property type="entry name" value="Kinesin-like_fam"/>
</dbReference>
<gene>
    <name evidence="10" type="ORF">DCAR_023205</name>
</gene>
<dbReference type="Gene3D" id="1.10.418.10">
    <property type="entry name" value="Calponin-like domain"/>
    <property type="match status" value="1"/>
</dbReference>
<keyword evidence="3 5" id="KW-0067">ATP-binding</keyword>
<accession>A0A161ZPF1</accession>
<dbReference type="PROSITE" id="PS50067">
    <property type="entry name" value="KINESIN_MOTOR_2"/>
    <property type="match status" value="1"/>
</dbReference>
<feature type="compositionally biased region" description="Polar residues" evidence="7">
    <location>
        <begin position="177"/>
        <end position="194"/>
    </location>
</feature>
<dbReference type="InterPro" id="IPR036872">
    <property type="entry name" value="CH_dom_sf"/>
</dbReference>
<evidence type="ECO:0000259" key="8">
    <source>
        <dbReference type="PROSITE" id="PS50021"/>
    </source>
</evidence>
<dbReference type="SUPFAM" id="SSF47576">
    <property type="entry name" value="Calponin-homology domain, CH-domain"/>
    <property type="match status" value="1"/>
</dbReference>
<dbReference type="Pfam" id="PF00225">
    <property type="entry name" value="Kinesin"/>
    <property type="match status" value="1"/>
</dbReference>
<protein>
    <recommendedName>
        <fullName evidence="11">Kinesin motor domain-containing protein</fullName>
    </recommendedName>
</protein>
<dbReference type="EMBL" id="LNRQ01000006">
    <property type="protein sequence ID" value="KZM89432.1"/>
    <property type="molecule type" value="Genomic_DNA"/>
</dbReference>
<organism evidence="10">
    <name type="scientific">Daucus carota subsp. sativus</name>
    <name type="common">Carrot</name>
    <dbReference type="NCBI Taxonomy" id="79200"/>
    <lineage>
        <taxon>Eukaryota</taxon>
        <taxon>Viridiplantae</taxon>
        <taxon>Streptophyta</taxon>
        <taxon>Embryophyta</taxon>
        <taxon>Tracheophyta</taxon>
        <taxon>Spermatophyta</taxon>
        <taxon>Magnoliopsida</taxon>
        <taxon>eudicotyledons</taxon>
        <taxon>Gunneridae</taxon>
        <taxon>Pentapetalae</taxon>
        <taxon>asterids</taxon>
        <taxon>campanulids</taxon>
        <taxon>Apiales</taxon>
        <taxon>Apiaceae</taxon>
        <taxon>Apioideae</taxon>
        <taxon>Scandiceae</taxon>
        <taxon>Daucinae</taxon>
        <taxon>Daucus</taxon>
        <taxon>Daucus sect. Daucus</taxon>
    </lineage>
</organism>
<dbReference type="GO" id="GO:0003777">
    <property type="term" value="F:microtubule motor activity"/>
    <property type="evidence" value="ECO:0007669"/>
    <property type="project" value="InterPro"/>
</dbReference>
<dbReference type="Gene3D" id="3.40.850.10">
    <property type="entry name" value="Kinesin motor domain"/>
    <property type="match status" value="2"/>
</dbReference>
<dbReference type="OMA" id="HEERCLE"/>
<keyword evidence="4 5" id="KW-0505">Motor protein</keyword>
<dbReference type="PRINTS" id="PR00380">
    <property type="entry name" value="KINESINHEAVY"/>
</dbReference>
<comment type="caution">
    <text evidence="10">The sequence shown here is derived from an EMBL/GenBank/DDBJ whole genome shotgun (WGS) entry which is preliminary data.</text>
</comment>
<feature type="coiled-coil region" evidence="6">
    <location>
        <begin position="865"/>
        <end position="895"/>
    </location>
</feature>
<dbReference type="PROSITE" id="PS00411">
    <property type="entry name" value="KINESIN_MOTOR_1"/>
    <property type="match status" value="1"/>
</dbReference>
<feature type="domain" description="Kinesin motor" evidence="9">
    <location>
        <begin position="553"/>
        <end position="851"/>
    </location>
</feature>
<evidence type="ECO:0000313" key="10">
    <source>
        <dbReference type="EMBL" id="KZM89432.1"/>
    </source>
</evidence>